<name>A0A6M0RWL9_9CYAN</name>
<gene>
    <name evidence="1" type="ORF">DXZ20_34295</name>
</gene>
<dbReference type="AlphaFoldDB" id="A0A6M0RWL9"/>
<accession>A0A6M0RWL9</accession>
<organism evidence="1 2">
    <name type="scientific">Adonisia turfae CCMR0081</name>
    <dbReference type="NCBI Taxonomy" id="2292702"/>
    <lineage>
        <taxon>Bacteria</taxon>
        <taxon>Bacillati</taxon>
        <taxon>Cyanobacteriota</taxon>
        <taxon>Adonisia</taxon>
        <taxon>Adonisia turfae</taxon>
    </lineage>
</organism>
<dbReference type="Proteomes" id="UP000481033">
    <property type="component" value="Unassembled WGS sequence"/>
</dbReference>
<dbReference type="RefSeq" id="WP_006518245.1">
    <property type="nucleotide sequence ID" value="NZ_QXHD01000004.1"/>
</dbReference>
<keyword evidence="2" id="KW-1185">Reference proteome</keyword>
<sequence>MSLNTKLPTTDMQVTSIRFERELIDKLKTLAGSRGYQSLVREVLWDYVRQHSDDPGFQIQRQQIRAIMAAEAQRRERCALTGVTIEPEEEMWMAFTTDHELVPLSVDSLEID</sequence>
<reference evidence="1 2" key="1">
    <citation type="journal article" date="2020" name="Microb. Ecol.">
        <title>Ecogenomics of the Marine Benthic Filamentous Cyanobacterium Adonisia.</title>
        <authorList>
            <person name="Walter J.M."/>
            <person name="Coutinho F.H."/>
            <person name="Leomil L."/>
            <person name="Hargreaves P.I."/>
            <person name="Campeao M.E."/>
            <person name="Vieira V.V."/>
            <person name="Silva B.S."/>
            <person name="Fistarol G.O."/>
            <person name="Salomon P.S."/>
            <person name="Sawabe T."/>
            <person name="Mino S."/>
            <person name="Hosokawa M."/>
            <person name="Miyashita H."/>
            <person name="Maruyama F."/>
            <person name="van Verk M.C."/>
            <person name="Dutilh B.E."/>
            <person name="Thompson C.C."/>
            <person name="Thompson F.L."/>
        </authorList>
    </citation>
    <scope>NUCLEOTIDE SEQUENCE [LARGE SCALE GENOMIC DNA]</scope>
    <source>
        <strain evidence="1 2">CCMR0081</strain>
    </source>
</reference>
<evidence type="ECO:0000313" key="1">
    <source>
        <dbReference type="EMBL" id="NEZ60625.1"/>
    </source>
</evidence>
<comment type="caution">
    <text evidence="1">The sequence shown here is derived from an EMBL/GenBank/DDBJ whole genome shotgun (WGS) entry which is preliminary data.</text>
</comment>
<proteinExistence type="predicted"/>
<protein>
    <submittedName>
        <fullName evidence="1">Uncharacterized protein</fullName>
    </submittedName>
</protein>
<dbReference type="EMBL" id="QXHD01000004">
    <property type="protein sequence ID" value="NEZ60625.1"/>
    <property type="molecule type" value="Genomic_DNA"/>
</dbReference>
<evidence type="ECO:0000313" key="2">
    <source>
        <dbReference type="Proteomes" id="UP000481033"/>
    </source>
</evidence>